<dbReference type="AlphaFoldDB" id="A0A2B7Y7E8"/>
<keyword evidence="2" id="KW-1133">Transmembrane helix</keyword>
<keyword evidence="2" id="KW-0812">Transmembrane</keyword>
<dbReference type="Proteomes" id="UP000223968">
    <property type="component" value="Unassembled WGS sequence"/>
</dbReference>
<dbReference type="EMBL" id="PDNB01000013">
    <property type="protein sequence ID" value="PGH16981.1"/>
    <property type="molecule type" value="Genomic_DNA"/>
</dbReference>
<comment type="caution">
    <text evidence="3">The sequence shown here is derived from an EMBL/GenBank/DDBJ whole genome shotgun (WGS) entry which is preliminary data.</text>
</comment>
<feature type="transmembrane region" description="Helical" evidence="2">
    <location>
        <begin position="101"/>
        <end position="123"/>
    </location>
</feature>
<sequence>MGNKVSAVHGVRSDNFFEPGNAVNEVWVGDLEVVSRLPFGDSDMAQAAWPKNDYPKIPWRPFIIPLRATVGTALKSRSLASITDPDTGWLSTLRSFADTRWTLVCWVLMQIFALPLLMMPIALHLVPQHDPRSTDDDFPSSPVRLTDDESGQTDDSPRRRHQTAFGHALLGSVCYVLGVLLAFGFDHGLAMDLLRPSRPMGEPSDSFDNCGSGDFFGLDVSTIYAAMSMALVLNSAYSVFRLWWTYLKSSPDAPEDGDRHVGEDIAVLSRPPEYTDEEVSMLLL</sequence>
<feature type="region of interest" description="Disordered" evidence="1">
    <location>
        <begin position="131"/>
        <end position="159"/>
    </location>
</feature>
<protein>
    <submittedName>
        <fullName evidence="3">Uncharacterized protein</fullName>
    </submittedName>
</protein>
<reference evidence="3 4" key="1">
    <citation type="submission" date="2017-10" db="EMBL/GenBank/DDBJ databases">
        <title>Comparative genomics in systemic dimorphic fungi from Ajellomycetaceae.</title>
        <authorList>
            <person name="Munoz J.F."/>
            <person name="Mcewen J.G."/>
            <person name="Clay O.K."/>
            <person name="Cuomo C.A."/>
        </authorList>
    </citation>
    <scope>NUCLEOTIDE SEQUENCE [LARGE SCALE GENOMIC DNA]</scope>
    <source>
        <strain evidence="3 4">UAMH5409</strain>
    </source>
</reference>
<evidence type="ECO:0000256" key="1">
    <source>
        <dbReference type="SAM" id="MobiDB-lite"/>
    </source>
</evidence>
<gene>
    <name evidence="3" type="ORF">AJ79_01365</name>
</gene>
<evidence type="ECO:0000256" key="2">
    <source>
        <dbReference type="SAM" id="Phobius"/>
    </source>
</evidence>
<evidence type="ECO:0000313" key="3">
    <source>
        <dbReference type="EMBL" id="PGH16981.1"/>
    </source>
</evidence>
<evidence type="ECO:0000313" key="4">
    <source>
        <dbReference type="Proteomes" id="UP000223968"/>
    </source>
</evidence>
<proteinExistence type="predicted"/>
<dbReference type="OrthoDB" id="4486746at2759"/>
<accession>A0A2B7Y7E8</accession>
<keyword evidence="2" id="KW-0472">Membrane</keyword>
<organism evidence="3 4">
    <name type="scientific">Helicocarpus griseus UAMH5409</name>
    <dbReference type="NCBI Taxonomy" id="1447875"/>
    <lineage>
        <taxon>Eukaryota</taxon>
        <taxon>Fungi</taxon>
        <taxon>Dikarya</taxon>
        <taxon>Ascomycota</taxon>
        <taxon>Pezizomycotina</taxon>
        <taxon>Eurotiomycetes</taxon>
        <taxon>Eurotiomycetidae</taxon>
        <taxon>Onygenales</taxon>
        <taxon>Ajellomycetaceae</taxon>
        <taxon>Helicocarpus</taxon>
    </lineage>
</organism>
<feature type="transmembrane region" description="Helical" evidence="2">
    <location>
        <begin position="164"/>
        <end position="185"/>
    </location>
</feature>
<keyword evidence="4" id="KW-1185">Reference proteome</keyword>
<name>A0A2B7Y7E8_9EURO</name>